<dbReference type="HOGENOM" id="CLU_924331_0_0_1"/>
<feature type="signal peptide" evidence="1">
    <location>
        <begin position="1"/>
        <end position="23"/>
    </location>
</feature>
<proteinExistence type="predicted"/>
<name>A0A074XPQ3_9PEZI</name>
<reference evidence="2 3" key="1">
    <citation type="journal article" date="2014" name="BMC Genomics">
        <title>Genome sequencing of four Aureobasidium pullulans varieties: biotechnological potential, stress tolerance, and description of new species.</title>
        <authorList>
            <person name="Gostin Ar C."/>
            <person name="Ohm R.A."/>
            <person name="Kogej T."/>
            <person name="Sonjak S."/>
            <person name="Turk M."/>
            <person name="Zajc J."/>
            <person name="Zalar P."/>
            <person name="Grube M."/>
            <person name="Sun H."/>
            <person name="Han J."/>
            <person name="Sharma A."/>
            <person name="Chiniquy J."/>
            <person name="Ngan C.Y."/>
            <person name="Lipzen A."/>
            <person name="Barry K."/>
            <person name="Grigoriev I.V."/>
            <person name="Gunde-Cimerman N."/>
        </authorList>
    </citation>
    <scope>NUCLEOTIDE SEQUENCE [LARGE SCALE GENOMIC DNA]</scope>
    <source>
        <strain evidence="2 3">CBS 147.97</strain>
    </source>
</reference>
<dbReference type="EMBL" id="KL584703">
    <property type="protein sequence ID" value="KEQ76571.1"/>
    <property type="molecule type" value="Genomic_DNA"/>
</dbReference>
<keyword evidence="3" id="KW-1185">Reference proteome</keyword>
<evidence type="ECO:0000313" key="2">
    <source>
        <dbReference type="EMBL" id="KEQ76571.1"/>
    </source>
</evidence>
<dbReference type="GeneID" id="25412993"/>
<accession>A0A074XPQ3</accession>
<gene>
    <name evidence="2" type="ORF">M436DRAFT_60399</name>
</gene>
<evidence type="ECO:0000256" key="1">
    <source>
        <dbReference type="SAM" id="SignalP"/>
    </source>
</evidence>
<protein>
    <recommendedName>
        <fullName evidence="4">Karyogamy protein 5</fullName>
    </recommendedName>
</protein>
<evidence type="ECO:0000313" key="3">
    <source>
        <dbReference type="Proteomes" id="UP000027730"/>
    </source>
</evidence>
<dbReference type="OrthoDB" id="3925584at2759"/>
<dbReference type="AlphaFoldDB" id="A0A074XPQ3"/>
<keyword evidence="1" id="KW-0732">Signal</keyword>
<organism evidence="2 3">
    <name type="scientific">Aureobasidium namibiae CBS 147.97</name>
    <dbReference type="NCBI Taxonomy" id="1043004"/>
    <lineage>
        <taxon>Eukaryota</taxon>
        <taxon>Fungi</taxon>
        <taxon>Dikarya</taxon>
        <taxon>Ascomycota</taxon>
        <taxon>Pezizomycotina</taxon>
        <taxon>Dothideomycetes</taxon>
        <taxon>Dothideomycetidae</taxon>
        <taxon>Dothideales</taxon>
        <taxon>Saccotheciaceae</taxon>
        <taxon>Aureobasidium</taxon>
    </lineage>
</organism>
<evidence type="ECO:0008006" key="4">
    <source>
        <dbReference type="Google" id="ProtNLM"/>
    </source>
</evidence>
<sequence>MRSHLATLVLVLLVGIIKNGASGTSVHASIARPKVTFSTQDSSAHLDDIHHLECQLSISRQHDTLNTLRCKAQSIAGTFGKDLYLLNKNTLKACTQIYKDMVESEARGYRAKLGDWAPYIFNSPVERFVSDGAVFLNGLKPLRHDALELASLSQHNISECASMLVGFCQGESQPCVGNDAFVSRTRSSLELKACDQIEPLKHLEQAARAWSEVAYDIEEIRKVFSSTWGLVKDSQVQEQKASEEWVANVVAKWIAMLEDLVVRTRKHKGDGEVPAGTPTTTEASITLPLFYEPLRQGVWRL</sequence>
<dbReference type="Proteomes" id="UP000027730">
    <property type="component" value="Unassembled WGS sequence"/>
</dbReference>
<feature type="chain" id="PRO_5001702480" description="Karyogamy protein 5" evidence="1">
    <location>
        <begin position="24"/>
        <end position="301"/>
    </location>
</feature>
<dbReference type="RefSeq" id="XP_013431005.1">
    <property type="nucleotide sequence ID" value="XM_013575551.1"/>
</dbReference>